<feature type="short sequence motif" description="GyrA-box" evidence="8">
    <location>
        <begin position="550"/>
        <end position="556"/>
    </location>
</feature>
<dbReference type="InterPro" id="IPR050220">
    <property type="entry name" value="Type_II_DNA_Topoisomerases"/>
</dbReference>
<dbReference type="EC" id="5.6.2.2" evidence="8"/>
<evidence type="ECO:0000256" key="4">
    <source>
        <dbReference type="ARBA" id="ARBA00022840"/>
    </source>
</evidence>
<dbReference type="Pfam" id="PF00521">
    <property type="entry name" value="DNA_topoisoIV"/>
    <property type="match status" value="1"/>
</dbReference>
<evidence type="ECO:0000313" key="12">
    <source>
        <dbReference type="Proteomes" id="UP001291687"/>
    </source>
</evidence>
<evidence type="ECO:0000256" key="7">
    <source>
        <dbReference type="ARBA" id="ARBA00023235"/>
    </source>
</evidence>
<comment type="miscellaneous">
    <text evidence="8">Few gyrases are as efficient as E.coli at forming negative supercoils. Not all organisms have 2 type II topoisomerases; in organisms with a single type II topoisomerase this enzyme also has to decatenate newly replicated chromosomes.</text>
</comment>
<dbReference type="CDD" id="cd00187">
    <property type="entry name" value="TOP4c"/>
    <property type="match status" value="1"/>
</dbReference>
<gene>
    <name evidence="8" type="primary">gyrA</name>
    <name evidence="11" type="ORF">Megvenef_01107</name>
</gene>
<dbReference type="Gene3D" id="3.90.199.10">
    <property type="entry name" value="Topoisomerase II, domain 5"/>
    <property type="match status" value="1"/>
</dbReference>
<keyword evidence="4 8" id="KW-0067">ATP-binding</keyword>
<keyword evidence="6 8" id="KW-0238">DNA-binding</keyword>
<dbReference type="NCBIfam" id="NF004044">
    <property type="entry name" value="PRK05561.1"/>
    <property type="match status" value="1"/>
</dbReference>
<accession>A0ABU5ND96</accession>
<comment type="function">
    <text evidence="8">A type II topoisomerase that negatively supercoils closed circular double-stranded (ds) DNA in an ATP-dependent manner to modulate DNA topology and maintain chromosomes in an underwound state. Negative supercoiling favors strand separation, and DNA replication, transcription, recombination and repair, all of which involve strand separation. Also able to catalyze the interconversion of other topological isomers of dsDNA rings, including catenanes and knotted rings. Type II topoisomerases break and join 2 DNA strands simultaneously in an ATP-dependent manner.</text>
</comment>
<comment type="caution">
    <text evidence="11">The sequence shown here is derived from an EMBL/GenBank/DDBJ whole genome shotgun (WGS) entry which is preliminary data.</text>
</comment>
<comment type="catalytic activity">
    <reaction evidence="1 8 9">
        <text>ATP-dependent breakage, passage and rejoining of double-stranded DNA.</text>
        <dbReference type="EC" id="5.6.2.2"/>
    </reaction>
</comment>
<feature type="domain" description="Topo IIA-type catalytic" evidence="10">
    <location>
        <begin position="35"/>
        <end position="529"/>
    </location>
</feature>
<evidence type="ECO:0000313" key="11">
    <source>
        <dbReference type="EMBL" id="MEA0971134.1"/>
    </source>
</evidence>
<dbReference type="PROSITE" id="PS52040">
    <property type="entry name" value="TOPO_IIA"/>
    <property type="match status" value="1"/>
</dbReference>
<dbReference type="InterPro" id="IPR013758">
    <property type="entry name" value="Topo_IIA_A/C_ab"/>
</dbReference>
<keyword evidence="7 8" id="KW-0413">Isomerase</keyword>
<dbReference type="SMART" id="SM00434">
    <property type="entry name" value="TOP4c"/>
    <property type="match status" value="1"/>
</dbReference>
<dbReference type="InterPro" id="IPR005743">
    <property type="entry name" value="GyrA"/>
</dbReference>
<dbReference type="Gene3D" id="2.120.10.90">
    <property type="entry name" value="DNA gyrase/topoisomerase IV, subunit A, C-terminal"/>
    <property type="match status" value="1"/>
</dbReference>
<dbReference type="InterPro" id="IPR002205">
    <property type="entry name" value="Topo_IIA_dom_A"/>
</dbReference>
<dbReference type="HAMAP" id="MF_01897">
    <property type="entry name" value="GyrA"/>
    <property type="match status" value="1"/>
</dbReference>
<proteinExistence type="inferred from homology"/>
<dbReference type="SUPFAM" id="SSF56719">
    <property type="entry name" value="Type II DNA topoisomerase"/>
    <property type="match status" value="1"/>
</dbReference>
<organism evidence="11 12">
    <name type="scientific">Candidatus Megaera venefica</name>
    <dbReference type="NCBI Taxonomy" id="2055910"/>
    <lineage>
        <taxon>Bacteria</taxon>
        <taxon>Pseudomonadati</taxon>
        <taxon>Pseudomonadota</taxon>
        <taxon>Alphaproteobacteria</taxon>
        <taxon>Rickettsiales</taxon>
        <taxon>Rickettsiaceae</taxon>
        <taxon>Candidatus Megaera</taxon>
    </lineage>
</organism>
<evidence type="ECO:0000256" key="3">
    <source>
        <dbReference type="ARBA" id="ARBA00022741"/>
    </source>
</evidence>
<dbReference type="InterPro" id="IPR006691">
    <property type="entry name" value="GyrA/parC_rep"/>
</dbReference>
<reference evidence="11 12" key="1">
    <citation type="submission" date="2023-03" db="EMBL/GenBank/DDBJ databases">
        <title>Host association and intracellularity evolved multiple times independently in the Rickettsiales.</title>
        <authorList>
            <person name="Castelli M."/>
            <person name="Nardi T."/>
            <person name="Gammuto L."/>
            <person name="Bellinzona G."/>
            <person name="Sabaneyeva E."/>
            <person name="Potekhin A."/>
            <person name="Serra V."/>
            <person name="Petroni G."/>
            <person name="Sassera D."/>
        </authorList>
    </citation>
    <scope>NUCLEOTIDE SEQUENCE [LARGE SCALE GENOMIC DNA]</scope>
    <source>
        <strain evidence="11 12">Sr 2-6</strain>
    </source>
</reference>
<dbReference type="InterPro" id="IPR013757">
    <property type="entry name" value="Topo_IIA_A_a_sf"/>
</dbReference>
<dbReference type="Gene3D" id="3.30.1360.40">
    <property type="match status" value="1"/>
</dbReference>
<comment type="similarity">
    <text evidence="2 8">Belongs to the type II topoisomerase GyrA/ParC subunit family.</text>
</comment>
<keyword evidence="12" id="KW-1185">Reference proteome</keyword>
<feature type="active site" description="O-(5'-phospho-DNA)-tyrosine intermediate" evidence="8 9">
    <location>
        <position position="123"/>
    </location>
</feature>
<dbReference type="InterPro" id="IPR035516">
    <property type="entry name" value="Gyrase/topoIV_suA_C"/>
</dbReference>
<evidence type="ECO:0000256" key="6">
    <source>
        <dbReference type="ARBA" id="ARBA00023125"/>
    </source>
</evidence>
<evidence type="ECO:0000259" key="10">
    <source>
        <dbReference type="PROSITE" id="PS52040"/>
    </source>
</evidence>
<evidence type="ECO:0000256" key="2">
    <source>
        <dbReference type="ARBA" id="ARBA00008263"/>
    </source>
</evidence>
<keyword evidence="5 8" id="KW-0799">Topoisomerase</keyword>
<comment type="subunit">
    <text evidence="8">Heterotetramer, composed of two GyrA and two GyrB chains. In the heterotetramer, GyrA contains the active site tyrosine that forms a transient covalent intermediate with DNA, while GyrB binds cofactors and catalyzes ATP hydrolysis.</text>
</comment>
<dbReference type="Gene3D" id="1.10.268.10">
    <property type="entry name" value="Topoisomerase, domain 3"/>
    <property type="match status" value="1"/>
</dbReference>
<sequence length="901" mass="100326">MSESELKNMLPISIEDEMKSSYMDYAMSVIVSRAIPDVRDGLKPVHRRILFSMYEGGYHSSKPHRKSARIVGDVIGKYHPHGDGAVYDSLVRMAQDFSLRVPLVDGQGNFGSMDGDSAAAMRYTESRLTKIAHTLLEDIDKETVDFSPNYDGSENEPAVLPAMFPNLLVNGTGGIAVGMATNIPPHNLGEVIDAACAYVDNNDIELTELISYIKGPDFPTGGTILGSSGIQSAYLTGRGSILFRGKCEIENNNGREAIIVKEMPYMVNKAKLVERIADLVREKKIEGISDLRDESNKDGVRVVVEVKRDAVAEVVLNQLYSYTQLQTSFGVIMLALDEGMPKVMNLKEVIGAFVRFREIVITRRTIYLLNKARDKAHILLGVRIAVSNIDEVIKIIRGASNPSVAKDLLMEKAWDCASIINLIKLVDDKANIKDNSTIHLSEIQAKAILEMRLQRLTAMEKDKIENDLGDLTREITEYVDILSTRSKLLAILKSELIRVKDEFSTPRKTDIIEGSFDQDIEDLIQKEDMVVTVTLSGYIKRVPLATYRAQKRGGKGRSGLSMRDEDITTQLFIGNTHTPLLFFTDRGQVYSLKLYKLPLGNPQSKGRPIVNILPLQDKETITNVMPMPENQEEWDNMHIMFATAKGNIRRNDLSDFKKIQSNGKIAIRMDEDDSLINVKACNEDDHVLLASRLGKAIRFPVNAVRVFKSRTSDGVRAMRLAAMDKVISMTILRGTKSTIEEREAFLSIPFEKRVAISLGDHEFNSADFGLELSKEQIIEMAESEEFILTVAENGFGKRTSAYYYRITNRGGSGIVNMVLSDKTGKVVASMPANMKDELMLITNNGKLIRCKLDSVRVTGRSTSGVILFKTEKDEMVVSASLIAEGSSEEDEEDGEDLMLTE</sequence>
<dbReference type="NCBIfam" id="TIGR01063">
    <property type="entry name" value="gyrA"/>
    <property type="match status" value="1"/>
</dbReference>
<dbReference type="NCBIfam" id="NF004043">
    <property type="entry name" value="PRK05560.1"/>
    <property type="match status" value="1"/>
</dbReference>
<evidence type="ECO:0000256" key="5">
    <source>
        <dbReference type="ARBA" id="ARBA00023029"/>
    </source>
</evidence>
<protein>
    <recommendedName>
        <fullName evidence="8">DNA gyrase subunit A</fullName>
        <ecNumber evidence="8">5.6.2.2</ecNumber>
    </recommendedName>
</protein>
<comment type="subcellular location">
    <subcellularLocation>
        <location evidence="8">Cytoplasm</location>
    </subcellularLocation>
</comment>
<evidence type="ECO:0000256" key="1">
    <source>
        <dbReference type="ARBA" id="ARBA00000185"/>
    </source>
</evidence>
<dbReference type="PANTHER" id="PTHR43493">
    <property type="entry name" value="DNA GYRASE/TOPOISOMERASE SUBUNIT A"/>
    <property type="match status" value="1"/>
</dbReference>
<dbReference type="InterPro" id="IPR013760">
    <property type="entry name" value="Topo_IIA-like_dom_sf"/>
</dbReference>
<dbReference type="PANTHER" id="PTHR43493:SF5">
    <property type="entry name" value="DNA GYRASE SUBUNIT A, CHLOROPLASTIC_MITOCHONDRIAL"/>
    <property type="match status" value="1"/>
</dbReference>
<keyword evidence="3 8" id="KW-0547">Nucleotide-binding</keyword>
<dbReference type="Pfam" id="PF03989">
    <property type="entry name" value="DNA_gyraseA_C"/>
    <property type="match status" value="6"/>
</dbReference>
<name>A0ABU5ND96_9RICK</name>
<keyword evidence="8" id="KW-0963">Cytoplasm</keyword>
<evidence type="ECO:0000256" key="8">
    <source>
        <dbReference type="HAMAP-Rule" id="MF_01897"/>
    </source>
</evidence>
<dbReference type="SUPFAM" id="SSF101904">
    <property type="entry name" value="GyrA/ParC C-terminal domain-like"/>
    <property type="match status" value="1"/>
</dbReference>
<evidence type="ECO:0000256" key="9">
    <source>
        <dbReference type="PROSITE-ProRule" id="PRU01384"/>
    </source>
</evidence>
<dbReference type="Proteomes" id="UP001291687">
    <property type="component" value="Unassembled WGS sequence"/>
</dbReference>
<dbReference type="EMBL" id="JARJFB010000085">
    <property type="protein sequence ID" value="MEA0971134.1"/>
    <property type="molecule type" value="Genomic_DNA"/>
</dbReference>